<dbReference type="InterPro" id="IPR012951">
    <property type="entry name" value="BBE"/>
</dbReference>
<evidence type="ECO:0000259" key="4">
    <source>
        <dbReference type="PROSITE" id="PS51387"/>
    </source>
</evidence>
<dbReference type="PANTHER" id="PTHR13878:SF91">
    <property type="entry name" value="FAD BINDING DOMAIN PROTEIN (AFU_ORTHOLOGUE AFUA_6G12070)-RELATED"/>
    <property type="match status" value="1"/>
</dbReference>
<keyword evidence="6" id="KW-1185">Reference proteome</keyword>
<dbReference type="InterPro" id="IPR050432">
    <property type="entry name" value="FAD-linked_Oxidoreductases_BP"/>
</dbReference>
<feature type="chain" id="PRO_5045313572" description="FAD-binding PCMH-type domain-containing protein" evidence="3">
    <location>
        <begin position="18"/>
        <end position="601"/>
    </location>
</feature>
<dbReference type="PROSITE" id="PS51387">
    <property type="entry name" value="FAD_PCMH"/>
    <property type="match status" value="1"/>
</dbReference>
<dbReference type="Gene3D" id="3.30.465.10">
    <property type="match status" value="2"/>
</dbReference>
<evidence type="ECO:0000313" key="5">
    <source>
        <dbReference type="EMBL" id="CAK7235647.1"/>
    </source>
</evidence>
<gene>
    <name evidence="5" type="ORF">SCUCBS95973_009337</name>
</gene>
<comment type="similarity">
    <text evidence="1">Belongs to the oxygen-dependent FAD-linked oxidoreductase family.</text>
</comment>
<dbReference type="InterPro" id="IPR036318">
    <property type="entry name" value="FAD-bd_PCMH-like_sf"/>
</dbReference>
<feature type="signal peptide" evidence="3">
    <location>
        <begin position="1"/>
        <end position="17"/>
    </location>
</feature>
<dbReference type="PANTHER" id="PTHR13878">
    <property type="entry name" value="GULONOLACTONE OXIDASE"/>
    <property type="match status" value="1"/>
</dbReference>
<dbReference type="Proteomes" id="UP001642405">
    <property type="component" value="Unassembled WGS sequence"/>
</dbReference>
<dbReference type="InterPro" id="IPR016166">
    <property type="entry name" value="FAD-bd_PCMH"/>
</dbReference>
<accession>A0ABP0CU40</accession>
<dbReference type="InterPro" id="IPR006094">
    <property type="entry name" value="Oxid_FAD_bind_N"/>
</dbReference>
<keyword evidence="3" id="KW-0732">Signal</keyword>
<feature type="domain" description="FAD-binding PCMH-type" evidence="4">
    <location>
        <begin position="127"/>
        <end position="311"/>
    </location>
</feature>
<dbReference type="InterPro" id="IPR016169">
    <property type="entry name" value="FAD-bd_PCMH_sub2"/>
</dbReference>
<sequence>MRLLCLAIVTLARLAVATPSSAHPQPHHRAVSNQTAPACRAVPRAKGWPSADLWAALNKTVDGRLLQPAPPGAVCHPSQPTYSSAACTAVQANWTDEFFHSGSPVSVEWNNWTNDTCLPDPALACSGEGYPVYVVNATTPQHVQAAVNFARAHNVRLIVKNSGHDYVGRSSAPYALSIWVHYMKNATLHPTSFSPARCTNVTIAGASLTAGAGMQMLEAYALAHTINHTVIGGNGRTVALGGFITGAGHSILAPQYGLATDSVLQMEIVSPGGEILTLNECQNTDLFWAMRGGGGSTFGVLTSVTMQLIPSPQVMGMTFWIGTGADNTQAFDMLAWVVSQFPDLADDGISGYPIVFNTVKNFIDGSHTMIKGIIGKLIVPGTNNASLLVDRMQGIFDHVNATWTAMYGHYDTTYYPDFQAWYAENYDPSPTGHENLMSSRLLDRPALTSDLGALKLALAKFSAAGQATVYIVSGPAVHKAQPRGGSNSVLPVWRRTYVHATASVGYEVTGNATIQAAMNHNAKELTGFFSAAMRDLAPGTGAYMNEASKYETDWQTTFWGDNYARLLAIKRKVDPTDVFWCTPCVGSERWAQDDDGSLCRV</sequence>
<evidence type="ECO:0000313" key="6">
    <source>
        <dbReference type="Proteomes" id="UP001642405"/>
    </source>
</evidence>
<evidence type="ECO:0000256" key="3">
    <source>
        <dbReference type="SAM" id="SignalP"/>
    </source>
</evidence>
<comment type="caution">
    <text evidence="5">The sequence shown here is derived from an EMBL/GenBank/DDBJ whole genome shotgun (WGS) entry which is preliminary data.</text>
</comment>
<dbReference type="Pfam" id="PF08031">
    <property type="entry name" value="BBE"/>
    <property type="match status" value="1"/>
</dbReference>
<organism evidence="5 6">
    <name type="scientific">Sporothrix curviconia</name>
    <dbReference type="NCBI Taxonomy" id="1260050"/>
    <lineage>
        <taxon>Eukaryota</taxon>
        <taxon>Fungi</taxon>
        <taxon>Dikarya</taxon>
        <taxon>Ascomycota</taxon>
        <taxon>Pezizomycotina</taxon>
        <taxon>Sordariomycetes</taxon>
        <taxon>Sordariomycetidae</taxon>
        <taxon>Ophiostomatales</taxon>
        <taxon>Ophiostomataceae</taxon>
        <taxon>Sporothrix</taxon>
    </lineage>
</organism>
<keyword evidence="2" id="KW-0560">Oxidoreductase</keyword>
<dbReference type="EMBL" id="CAWUHB010000102">
    <property type="protein sequence ID" value="CAK7235647.1"/>
    <property type="molecule type" value="Genomic_DNA"/>
</dbReference>
<reference evidence="5 6" key="1">
    <citation type="submission" date="2024-01" db="EMBL/GenBank/DDBJ databases">
        <authorList>
            <person name="Allen C."/>
            <person name="Tagirdzhanova G."/>
        </authorList>
    </citation>
    <scope>NUCLEOTIDE SEQUENCE [LARGE SCALE GENOMIC DNA]</scope>
</reference>
<evidence type="ECO:0000256" key="2">
    <source>
        <dbReference type="ARBA" id="ARBA00023002"/>
    </source>
</evidence>
<dbReference type="Pfam" id="PF01565">
    <property type="entry name" value="FAD_binding_4"/>
    <property type="match status" value="1"/>
</dbReference>
<proteinExistence type="inferred from homology"/>
<protein>
    <recommendedName>
        <fullName evidence="4">FAD-binding PCMH-type domain-containing protein</fullName>
    </recommendedName>
</protein>
<name>A0ABP0CU40_9PEZI</name>
<evidence type="ECO:0000256" key="1">
    <source>
        <dbReference type="ARBA" id="ARBA00005466"/>
    </source>
</evidence>
<dbReference type="SUPFAM" id="SSF56176">
    <property type="entry name" value="FAD-binding/transporter-associated domain-like"/>
    <property type="match status" value="1"/>
</dbReference>